<dbReference type="Proteomes" id="UP000440578">
    <property type="component" value="Unassembled WGS sequence"/>
</dbReference>
<reference evidence="2 3" key="1">
    <citation type="submission" date="2019-07" db="EMBL/GenBank/DDBJ databases">
        <title>Draft genome assembly of a fouling barnacle, Amphibalanus amphitrite (Darwin, 1854): The first reference genome for Thecostraca.</title>
        <authorList>
            <person name="Kim W."/>
        </authorList>
    </citation>
    <scope>NUCLEOTIDE SEQUENCE [LARGE SCALE GENOMIC DNA]</scope>
    <source>
        <strain evidence="2">SNU_AA5</strain>
        <tissue evidence="2">Soma without cirri and trophi</tissue>
    </source>
</reference>
<proteinExistence type="predicted"/>
<feature type="compositionally biased region" description="Basic and acidic residues" evidence="1">
    <location>
        <begin position="155"/>
        <end position="168"/>
    </location>
</feature>
<protein>
    <submittedName>
        <fullName evidence="2">Uncharacterized protein</fullName>
    </submittedName>
</protein>
<accession>A0A6A4WZC6</accession>
<organism evidence="2 3">
    <name type="scientific">Amphibalanus amphitrite</name>
    <name type="common">Striped barnacle</name>
    <name type="synonym">Balanus amphitrite</name>
    <dbReference type="NCBI Taxonomy" id="1232801"/>
    <lineage>
        <taxon>Eukaryota</taxon>
        <taxon>Metazoa</taxon>
        <taxon>Ecdysozoa</taxon>
        <taxon>Arthropoda</taxon>
        <taxon>Crustacea</taxon>
        <taxon>Multicrustacea</taxon>
        <taxon>Cirripedia</taxon>
        <taxon>Thoracica</taxon>
        <taxon>Thoracicalcarea</taxon>
        <taxon>Balanomorpha</taxon>
        <taxon>Balanoidea</taxon>
        <taxon>Balanidae</taxon>
        <taxon>Amphibalaninae</taxon>
        <taxon>Amphibalanus</taxon>
    </lineage>
</organism>
<keyword evidence="3" id="KW-1185">Reference proteome</keyword>
<sequence length="248" mass="26772">MRERLVVRRRRPVSKGAASTPCSEGDVFTELMVDQVPPPAESDPGRRRLSSADPEPGVARHQFPPLDQPPPDDWASRQGTRRVCARVRPAAVSHQRRHQHRRPGARLSDGPLHLHMIGAGVTGPPPGPGMEQHENCEAQRAARSAGSPHCRPRPAQRERQAKTDEADAPKVPPPAESDPGRRRLSSADAEPAVARHQFPPLDQPPPDDWACRQGGFVPVYGPLPSPISGDISTGGRAPGSVTARCTCT</sequence>
<gene>
    <name evidence="2" type="ORF">FJT64_016468</name>
</gene>
<name>A0A6A4WZC6_AMPAM</name>
<evidence type="ECO:0000256" key="1">
    <source>
        <dbReference type="SAM" id="MobiDB-lite"/>
    </source>
</evidence>
<evidence type="ECO:0000313" key="3">
    <source>
        <dbReference type="Proteomes" id="UP000440578"/>
    </source>
</evidence>
<feature type="region of interest" description="Disordered" evidence="1">
    <location>
        <begin position="1"/>
        <end position="213"/>
    </location>
</feature>
<dbReference type="OrthoDB" id="3853857at2759"/>
<feature type="compositionally biased region" description="Basic residues" evidence="1">
    <location>
        <begin position="94"/>
        <end position="104"/>
    </location>
</feature>
<dbReference type="AlphaFoldDB" id="A0A6A4WZC6"/>
<dbReference type="EMBL" id="VIIS01000129">
    <property type="protein sequence ID" value="KAF0312866.1"/>
    <property type="molecule type" value="Genomic_DNA"/>
</dbReference>
<evidence type="ECO:0000313" key="2">
    <source>
        <dbReference type="EMBL" id="KAF0312866.1"/>
    </source>
</evidence>
<comment type="caution">
    <text evidence="2">The sequence shown here is derived from an EMBL/GenBank/DDBJ whole genome shotgun (WGS) entry which is preliminary data.</text>
</comment>